<organism evidence="2 3">
    <name type="scientific">[Candida] railenensis</name>
    <dbReference type="NCBI Taxonomy" id="45579"/>
    <lineage>
        <taxon>Eukaryota</taxon>
        <taxon>Fungi</taxon>
        <taxon>Dikarya</taxon>
        <taxon>Ascomycota</taxon>
        <taxon>Saccharomycotina</taxon>
        <taxon>Pichiomycetes</taxon>
        <taxon>Debaryomycetaceae</taxon>
        <taxon>Kurtzmaniella</taxon>
    </lineage>
</organism>
<dbReference type="GO" id="GO:0000462">
    <property type="term" value="P:maturation of SSU-rRNA from tricistronic rRNA transcript (SSU-rRNA, 5.8S rRNA, LSU-rRNA)"/>
    <property type="evidence" value="ECO:0007669"/>
    <property type="project" value="TreeGrafter"/>
</dbReference>
<dbReference type="AlphaFoldDB" id="A0A9P0QRX4"/>
<reference evidence="2" key="1">
    <citation type="submission" date="2022-03" db="EMBL/GenBank/DDBJ databases">
        <authorList>
            <person name="Legras J.-L."/>
            <person name="Devillers H."/>
            <person name="Grondin C."/>
        </authorList>
    </citation>
    <scope>NUCLEOTIDE SEQUENCE</scope>
    <source>
        <strain evidence="2">CLIB 1423</strain>
    </source>
</reference>
<proteinExistence type="predicted"/>
<dbReference type="PANTHER" id="PTHR28096">
    <property type="entry name" value="PROTEIN FAF1"/>
    <property type="match status" value="1"/>
</dbReference>
<dbReference type="EMBL" id="CAKXYY010000010">
    <property type="protein sequence ID" value="CAH2353282.1"/>
    <property type="molecule type" value="Genomic_DNA"/>
</dbReference>
<name>A0A9P0QRX4_9ASCO</name>
<dbReference type="PANTHER" id="PTHR28096:SF1">
    <property type="entry name" value="PROTEIN FAF1"/>
    <property type="match status" value="1"/>
</dbReference>
<feature type="region of interest" description="Disordered" evidence="1">
    <location>
        <begin position="299"/>
        <end position="334"/>
    </location>
</feature>
<evidence type="ECO:0000313" key="2">
    <source>
        <dbReference type="EMBL" id="CAH2353282.1"/>
    </source>
</evidence>
<keyword evidence="3" id="KW-1185">Reference proteome</keyword>
<dbReference type="GO" id="GO:0005730">
    <property type="term" value="C:nucleolus"/>
    <property type="evidence" value="ECO:0007669"/>
    <property type="project" value="TreeGrafter"/>
</dbReference>
<accession>A0A9P0QRX4</accession>
<dbReference type="OrthoDB" id="5556956at2759"/>
<evidence type="ECO:0000313" key="3">
    <source>
        <dbReference type="Proteomes" id="UP000837801"/>
    </source>
</evidence>
<gene>
    <name evidence="2" type="ORF">CLIB1423_10S01442</name>
</gene>
<dbReference type="Proteomes" id="UP000837801">
    <property type="component" value="Unassembled WGS sequence"/>
</dbReference>
<feature type="compositionally biased region" description="Polar residues" evidence="1">
    <location>
        <begin position="266"/>
        <end position="276"/>
    </location>
</feature>
<feature type="region of interest" description="Disordered" evidence="1">
    <location>
        <begin position="26"/>
        <end position="89"/>
    </location>
</feature>
<feature type="region of interest" description="Disordered" evidence="1">
    <location>
        <begin position="128"/>
        <end position="155"/>
    </location>
</feature>
<sequence>MSDDYMRQLEIQRKNFEAQFGSLETLGFEDKSRVRDEASDEEESDEGDELSGSDEFGSENGDAGDESESDGSDEDDEDDETIEQAAAAVAKPVKVIKLTDKYTSMPKAVLSRADKKLLQSGRAATLAEMSKKQDELNKLSEKQKKQGAKEDGDNLENDLKLQRLLQESHILADQQQYSGADLTLQTLDYEEPTGKARQRTLDSRIRSIASVNSATGGLPKKLEKMPMSMRKGMVSKYEQRVAKYEEDAKNAGIVLSKTKKGERRNIQSGKGATSITDRIGSGKKSDIRIRDRGLKISSVGRSTRNGLVISKDDIERINNAGKRKSGGGKKGGRR</sequence>
<dbReference type="InterPro" id="IPR053030">
    <property type="entry name" value="Ribosomal_biogenesis_FAF1-like"/>
</dbReference>
<feature type="region of interest" description="Disordered" evidence="1">
    <location>
        <begin position="259"/>
        <end position="286"/>
    </location>
</feature>
<feature type="compositionally biased region" description="Basic and acidic residues" evidence="1">
    <location>
        <begin position="28"/>
        <end position="37"/>
    </location>
</feature>
<protein>
    <submittedName>
        <fullName evidence="2">Protein Faf1p</fullName>
    </submittedName>
</protein>
<comment type="caution">
    <text evidence="2">The sequence shown here is derived from an EMBL/GenBank/DDBJ whole genome shotgun (WGS) entry which is preliminary data.</text>
</comment>
<feature type="compositionally biased region" description="Acidic residues" evidence="1">
    <location>
        <begin position="38"/>
        <end position="52"/>
    </location>
</feature>
<feature type="compositionally biased region" description="Basic and acidic residues" evidence="1">
    <location>
        <begin position="129"/>
        <end position="155"/>
    </location>
</feature>
<evidence type="ECO:0000256" key="1">
    <source>
        <dbReference type="SAM" id="MobiDB-lite"/>
    </source>
</evidence>
<feature type="compositionally biased region" description="Acidic residues" evidence="1">
    <location>
        <begin position="62"/>
        <end position="82"/>
    </location>
</feature>
<feature type="compositionally biased region" description="Basic residues" evidence="1">
    <location>
        <begin position="321"/>
        <end position="334"/>
    </location>
</feature>